<dbReference type="AlphaFoldDB" id="A0A840HTI9"/>
<keyword evidence="1" id="KW-0175">Coiled coil</keyword>
<protein>
    <submittedName>
        <fullName evidence="3">Ni/Co efflux regulator RcnB</fullName>
    </submittedName>
</protein>
<reference evidence="3 4" key="1">
    <citation type="submission" date="2020-08" db="EMBL/GenBank/DDBJ databases">
        <title>Genomic Encyclopedia of Type Strains, Phase IV (KMG-IV): sequencing the most valuable type-strain genomes for metagenomic binning, comparative biology and taxonomic classification.</title>
        <authorList>
            <person name="Goeker M."/>
        </authorList>
    </citation>
    <scope>NUCLEOTIDE SEQUENCE [LARGE SCALE GENOMIC DNA]</scope>
    <source>
        <strain evidence="3 4">DSM 7465</strain>
    </source>
</reference>
<accession>A0A840HTI9</accession>
<comment type="caution">
    <text evidence="3">The sequence shown here is derived from an EMBL/GenBank/DDBJ whole genome shotgun (WGS) entry which is preliminary data.</text>
</comment>
<proteinExistence type="predicted"/>
<dbReference type="Pfam" id="PF11776">
    <property type="entry name" value="RcnB"/>
    <property type="match status" value="1"/>
</dbReference>
<dbReference type="Gene3D" id="3.10.450.160">
    <property type="entry name" value="inner membrane protein cigr"/>
    <property type="match status" value="1"/>
</dbReference>
<gene>
    <name evidence="3" type="ORF">HNQ99_001233</name>
</gene>
<organism evidence="3 4">
    <name type="scientific">Rhizorhapis suberifaciens</name>
    <name type="common">corky root of lettuce</name>
    <dbReference type="NCBI Taxonomy" id="13656"/>
    <lineage>
        <taxon>Bacteria</taxon>
        <taxon>Pseudomonadati</taxon>
        <taxon>Pseudomonadota</taxon>
        <taxon>Alphaproteobacteria</taxon>
        <taxon>Sphingomonadales</taxon>
        <taxon>Sphingomonadaceae</taxon>
        <taxon>Rhizorhapis</taxon>
    </lineage>
</organism>
<evidence type="ECO:0000313" key="3">
    <source>
        <dbReference type="EMBL" id="MBB4640929.1"/>
    </source>
</evidence>
<keyword evidence="2" id="KW-0732">Signal</keyword>
<feature type="coiled-coil region" evidence="1">
    <location>
        <begin position="19"/>
        <end position="69"/>
    </location>
</feature>
<keyword evidence="4" id="KW-1185">Reference proteome</keyword>
<dbReference type="RefSeq" id="WP_184474765.1">
    <property type="nucleotide sequence ID" value="NZ_JACHOV010000004.1"/>
</dbReference>
<name>A0A840HTI9_9SPHN</name>
<evidence type="ECO:0000256" key="1">
    <source>
        <dbReference type="SAM" id="Coils"/>
    </source>
</evidence>
<evidence type="ECO:0000313" key="4">
    <source>
        <dbReference type="Proteomes" id="UP000575068"/>
    </source>
</evidence>
<evidence type="ECO:0000256" key="2">
    <source>
        <dbReference type="SAM" id="SignalP"/>
    </source>
</evidence>
<feature type="chain" id="PRO_5032746132" evidence="2">
    <location>
        <begin position="20"/>
        <end position="155"/>
    </location>
</feature>
<sequence>MRKVIFVALMAATVLPGMAAAQTRELSRDRQDIREEQRELRHAQRYGDRHDVREERRDVREAKREYRQDWREYRRDHRDTYARGNWRSPNRYRSFNPGVRIEQRYYGSRYVIADPWRYRLPPARGNMRYVRHYDDVLLVNMRTGRVVDVYRNFFW</sequence>
<dbReference type="EMBL" id="JACHOV010000004">
    <property type="protein sequence ID" value="MBB4640929.1"/>
    <property type="molecule type" value="Genomic_DNA"/>
</dbReference>
<dbReference type="Proteomes" id="UP000575068">
    <property type="component" value="Unassembled WGS sequence"/>
</dbReference>
<dbReference type="InterPro" id="IPR024572">
    <property type="entry name" value="RcnB"/>
</dbReference>
<feature type="signal peptide" evidence="2">
    <location>
        <begin position="1"/>
        <end position="19"/>
    </location>
</feature>